<keyword evidence="9" id="KW-0407">Ion channel</keyword>
<keyword evidence="6" id="KW-0406">Ion transport</keyword>
<dbReference type="OMA" id="WRNACAK"/>
<evidence type="ECO:0000256" key="5">
    <source>
        <dbReference type="ARBA" id="ARBA00022989"/>
    </source>
</evidence>
<evidence type="ECO:0000256" key="6">
    <source>
        <dbReference type="ARBA" id="ARBA00023065"/>
    </source>
</evidence>
<evidence type="ECO:0000313" key="14">
    <source>
        <dbReference type="Proteomes" id="UP000054558"/>
    </source>
</evidence>
<feature type="region of interest" description="Disordered" evidence="10">
    <location>
        <begin position="649"/>
        <end position="685"/>
    </location>
</feature>
<proteinExistence type="inferred from homology"/>
<name>A0A1Y1HWP1_KLENI</name>
<feature type="domain" description="Cyclic nucleotide-binding" evidence="12">
    <location>
        <begin position="495"/>
        <end position="578"/>
    </location>
</feature>
<reference evidence="13 14" key="1">
    <citation type="journal article" date="2014" name="Nat. Commun.">
        <title>Klebsormidium flaccidum genome reveals primary factors for plant terrestrial adaptation.</title>
        <authorList>
            <person name="Hori K."/>
            <person name="Maruyama F."/>
            <person name="Fujisawa T."/>
            <person name="Togashi T."/>
            <person name="Yamamoto N."/>
            <person name="Seo M."/>
            <person name="Sato S."/>
            <person name="Yamada T."/>
            <person name="Mori H."/>
            <person name="Tajima N."/>
            <person name="Moriyama T."/>
            <person name="Ikeuchi M."/>
            <person name="Watanabe M."/>
            <person name="Wada H."/>
            <person name="Kobayashi K."/>
            <person name="Saito M."/>
            <person name="Masuda T."/>
            <person name="Sasaki-Sekimoto Y."/>
            <person name="Mashiguchi K."/>
            <person name="Awai K."/>
            <person name="Shimojima M."/>
            <person name="Masuda S."/>
            <person name="Iwai M."/>
            <person name="Nobusawa T."/>
            <person name="Narise T."/>
            <person name="Kondo S."/>
            <person name="Saito H."/>
            <person name="Sato R."/>
            <person name="Murakawa M."/>
            <person name="Ihara Y."/>
            <person name="Oshima-Yamada Y."/>
            <person name="Ohtaka K."/>
            <person name="Satoh M."/>
            <person name="Sonobe K."/>
            <person name="Ishii M."/>
            <person name="Ohtani R."/>
            <person name="Kanamori-Sato M."/>
            <person name="Honoki R."/>
            <person name="Miyazaki D."/>
            <person name="Mochizuki H."/>
            <person name="Umetsu J."/>
            <person name="Higashi K."/>
            <person name="Shibata D."/>
            <person name="Kamiya Y."/>
            <person name="Sato N."/>
            <person name="Nakamura Y."/>
            <person name="Tabata S."/>
            <person name="Ida S."/>
            <person name="Kurokawa K."/>
            <person name="Ohta H."/>
        </authorList>
    </citation>
    <scope>NUCLEOTIDE SEQUENCE [LARGE SCALE GENOMIC DNA]</scope>
    <source>
        <strain evidence="13 14">NIES-2285</strain>
    </source>
</reference>
<dbReference type="SUPFAM" id="SSF51206">
    <property type="entry name" value="cAMP-binding domain-like"/>
    <property type="match status" value="1"/>
</dbReference>
<evidence type="ECO:0000256" key="7">
    <source>
        <dbReference type="ARBA" id="ARBA00023136"/>
    </source>
</evidence>
<evidence type="ECO:0000313" key="13">
    <source>
        <dbReference type="EMBL" id="GAQ80268.1"/>
    </source>
</evidence>
<feature type="compositionally biased region" description="Polar residues" evidence="10">
    <location>
        <begin position="659"/>
        <end position="668"/>
    </location>
</feature>
<organism evidence="13 14">
    <name type="scientific">Klebsormidium nitens</name>
    <name type="common">Green alga</name>
    <name type="synonym">Ulothrix nitens</name>
    <dbReference type="NCBI Taxonomy" id="105231"/>
    <lineage>
        <taxon>Eukaryota</taxon>
        <taxon>Viridiplantae</taxon>
        <taxon>Streptophyta</taxon>
        <taxon>Klebsormidiophyceae</taxon>
        <taxon>Klebsormidiales</taxon>
        <taxon>Klebsormidiaceae</taxon>
        <taxon>Klebsormidium</taxon>
    </lineage>
</organism>
<comment type="subcellular location">
    <subcellularLocation>
        <location evidence="1">Membrane</location>
        <topology evidence="1">Multi-pass membrane protein</topology>
    </subcellularLocation>
</comment>
<dbReference type="Gene3D" id="1.10.287.630">
    <property type="entry name" value="Helix hairpin bin"/>
    <property type="match status" value="1"/>
</dbReference>
<evidence type="ECO:0000256" key="2">
    <source>
        <dbReference type="ARBA" id="ARBA00010486"/>
    </source>
</evidence>
<dbReference type="CDD" id="cd00038">
    <property type="entry name" value="CAP_ED"/>
    <property type="match status" value="1"/>
</dbReference>
<dbReference type="PANTHER" id="PTHR45651:SF12">
    <property type="entry name" value="CYCLIC NUCLEOTIDE-GATED ION CHANNEL 15-RELATED"/>
    <property type="match status" value="1"/>
</dbReference>
<protein>
    <submittedName>
        <fullName evidence="13">K+-channel ERG and related proteins</fullName>
    </submittedName>
</protein>
<dbReference type="PROSITE" id="PS50042">
    <property type="entry name" value="CNMP_BINDING_3"/>
    <property type="match status" value="1"/>
</dbReference>
<evidence type="ECO:0000256" key="1">
    <source>
        <dbReference type="ARBA" id="ARBA00004141"/>
    </source>
</evidence>
<dbReference type="InterPro" id="IPR018490">
    <property type="entry name" value="cNMP-bd_dom_sf"/>
</dbReference>
<gene>
    <name evidence="13" type="ORF">KFL_000500210</name>
</gene>
<dbReference type="InterPro" id="IPR005821">
    <property type="entry name" value="Ion_trans_dom"/>
</dbReference>
<dbReference type="PANTHER" id="PTHR45651">
    <property type="entry name" value="CYCLIC NUCLEOTIDE-GATED ION CHANNEL 15-RELATED-RELATED"/>
    <property type="match status" value="1"/>
</dbReference>
<evidence type="ECO:0000259" key="12">
    <source>
        <dbReference type="PROSITE" id="PS50042"/>
    </source>
</evidence>
<evidence type="ECO:0000256" key="9">
    <source>
        <dbReference type="ARBA" id="ARBA00023303"/>
    </source>
</evidence>
<evidence type="ECO:0000256" key="4">
    <source>
        <dbReference type="ARBA" id="ARBA00022692"/>
    </source>
</evidence>
<dbReference type="STRING" id="105231.A0A1Y1HWP1"/>
<dbReference type="InterPro" id="IPR000595">
    <property type="entry name" value="cNMP-bd_dom"/>
</dbReference>
<keyword evidence="3" id="KW-0813">Transport</keyword>
<keyword evidence="14" id="KW-1185">Reference proteome</keyword>
<accession>A0A1Y1HWP1</accession>
<evidence type="ECO:0000256" key="3">
    <source>
        <dbReference type="ARBA" id="ARBA00022448"/>
    </source>
</evidence>
<dbReference type="EMBL" id="DF236999">
    <property type="protein sequence ID" value="GAQ80268.1"/>
    <property type="molecule type" value="Genomic_DNA"/>
</dbReference>
<dbReference type="InterPro" id="IPR014710">
    <property type="entry name" value="RmlC-like_jellyroll"/>
</dbReference>
<feature type="transmembrane region" description="Helical" evidence="11">
    <location>
        <begin position="129"/>
        <end position="152"/>
    </location>
</feature>
<dbReference type="GO" id="GO:0005216">
    <property type="term" value="F:monoatomic ion channel activity"/>
    <property type="evidence" value="ECO:0007669"/>
    <property type="project" value="InterPro"/>
</dbReference>
<dbReference type="Proteomes" id="UP000054558">
    <property type="component" value="Unassembled WGS sequence"/>
</dbReference>
<keyword evidence="8" id="KW-1071">Ligand-gated ion channel</keyword>
<sequence>MADQTGTLGQLAHEGGIDTAQKTQIQRSMQSTSVESIVRPSLRRRQSTILRDARDKLMSFVSSANKISADRDGFKDGTYLNGVLNPYSKFVQRWNKIFFLSMLIAFGVDPLFFYTLVVDSDKICTYIDFPLALVLTIVRSLCDFVYAIHIVLQFRIAFVSTATRNVGRGELIISKKLIAQNYLKGPFSGDLIAVLPMPQLAIWCIIPHFLKTGDTANMAKDLVLIIALVQYVPRVVWIFFHYRRMKRATGIVFETAWSGFALNVLVYVLLSHILGACWYLFAVQRVDHCIREACMSDSPKCSTHYLHCNNNGVDADLQRSIWLASNSSNISSTCFAPLSSNSFNYGIYVNAVDLVTVRRVTQKVLFSFFWGLQALSTTADNLVPSKFEGEVTFVVLIIFAGLLLFSLLVGNMQTFLQSLGRRMEEYRTTRRDMEEWMLHRRLPEDLRKQVTDYQRHHWAATRGVDEDQMLQSLPADLRRGIKFHMCMNLICNVPIFLDLDVRVKQALCDVLHQQLFIKGSCVMREGDPVPHMLFVIRGELVRFRNVDGKERGKVDLNGKGGFCGAELLLFLLRNEEDALEDMLSGRRYPVAQNTIRCTKAVDAFSLSADDLDMVIRRFKLREDGKLLAAVNRQQRVEWEAAAKAEALEHEKSEKLNTAKDYSSASRSDSIAVEIEGPSGRSTFQL</sequence>
<evidence type="ECO:0000256" key="11">
    <source>
        <dbReference type="SAM" id="Phobius"/>
    </source>
</evidence>
<keyword evidence="5 11" id="KW-1133">Transmembrane helix</keyword>
<feature type="transmembrane region" description="Helical" evidence="11">
    <location>
        <begin position="97"/>
        <end position="117"/>
    </location>
</feature>
<keyword evidence="7 11" id="KW-0472">Membrane</keyword>
<keyword evidence="4 11" id="KW-0812">Transmembrane</keyword>
<comment type="similarity">
    <text evidence="2">Belongs to the cyclic nucleotide-gated cation channel (TC 1.A.1.5) family.</text>
</comment>
<feature type="transmembrane region" description="Helical" evidence="11">
    <location>
        <begin position="260"/>
        <end position="281"/>
    </location>
</feature>
<dbReference type="Gene3D" id="1.10.287.70">
    <property type="match status" value="1"/>
</dbReference>
<dbReference type="SUPFAM" id="SSF81324">
    <property type="entry name" value="Voltage-gated potassium channels"/>
    <property type="match status" value="1"/>
</dbReference>
<dbReference type="GO" id="GO:0016020">
    <property type="term" value="C:membrane"/>
    <property type="evidence" value="ECO:0007669"/>
    <property type="project" value="UniProtKB-SubCell"/>
</dbReference>
<dbReference type="Pfam" id="PF00520">
    <property type="entry name" value="Ion_trans"/>
    <property type="match status" value="1"/>
</dbReference>
<dbReference type="OrthoDB" id="421226at2759"/>
<feature type="transmembrane region" description="Helical" evidence="11">
    <location>
        <begin position="391"/>
        <end position="412"/>
    </location>
</feature>
<evidence type="ECO:0000256" key="8">
    <source>
        <dbReference type="ARBA" id="ARBA00023286"/>
    </source>
</evidence>
<evidence type="ECO:0000256" key="10">
    <source>
        <dbReference type="SAM" id="MobiDB-lite"/>
    </source>
</evidence>
<dbReference type="AlphaFoldDB" id="A0A1Y1HWP1"/>
<feature type="transmembrane region" description="Helical" evidence="11">
    <location>
        <begin position="222"/>
        <end position="240"/>
    </location>
</feature>
<dbReference type="Gene3D" id="2.60.120.10">
    <property type="entry name" value="Jelly Rolls"/>
    <property type="match status" value="1"/>
</dbReference>